<gene>
    <name evidence="13" type="ORF">CJ030_MR7G000896</name>
</gene>
<proteinExistence type="predicted"/>
<reference evidence="13 14" key="1">
    <citation type="journal article" date="2019" name="Plant Biotechnol. J.">
        <title>The red bayberry genome and genetic basis of sex determination.</title>
        <authorList>
            <person name="Jia H.M."/>
            <person name="Jia H.J."/>
            <person name="Cai Q.L."/>
            <person name="Wang Y."/>
            <person name="Zhao H.B."/>
            <person name="Yang W.F."/>
            <person name="Wang G.Y."/>
            <person name="Li Y.H."/>
            <person name="Zhan D.L."/>
            <person name="Shen Y.T."/>
            <person name="Niu Q.F."/>
            <person name="Chang L."/>
            <person name="Qiu J."/>
            <person name="Zhao L."/>
            <person name="Xie H.B."/>
            <person name="Fu W.Y."/>
            <person name="Jin J."/>
            <person name="Li X.W."/>
            <person name="Jiao Y."/>
            <person name="Zhou C.C."/>
            <person name="Tu T."/>
            <person name="Chai C.Y."/>
            <person name="Gao J.L."/>
            <person name="Fan L.J."/>
            <person name="van de Weg E."/>
            <person name="Wang J.Y."/>
            <person name="Gao Z.S."/>
        </authorList>
    </citation>
    <scope>NUCLEOTIDE SEQUENCE [LARGE SCALE GENOMIC DNA]</scope>
    <source>
        <tissue evidence="13">Leaves</tissue>
    </source>
</reference>
<evidence type="ECO:0000256" key="9">
    <source>
        <dbReference type="ARBA" id="ARBA00023136"/>
    </source>
</evidence>
<dbReference type="SMART" id="SM00219">
    <property type="entry name" value="TyrKc"/>
    <property type="match status" value="1"/>
</dbReference>
<dbReference type="AlphaFoldDB" id="A0A6A1UYU2"/>
<accession>A0A6A1UYU2</accession>
<evidence type="ECO:0000256" key="5">
    <source>
        <dbReference type="ARBA" id="ARBA00022729"/>
    </source>
</evidence>
<keyword evidence="5" id="KW-0732">Signal</keyword>
<keyword evidence="10" id="KW-0325">Glycoprotein</keyword>
<keyword evidence="9" id="KW-0472">Membrane</keyword>
<dbReference type="InterPro" id="IPR017441">
    <property type="entry name" value="Protein_kinase_ATP_BS"/>
</dbReference>
<name>A0A6A1UYU2_9ROSI</name>
<evidence type="ECO:0000313" key="13">
    <source>
        <dbReference type="EMBL" id="KAB1205559.1"/>
    </source>
</evidence>
<keyword evidence="6 11" id="KW-0547">Nucleotide-binding</keyword>
<dbReference type="FunFam" id="3.30.200.20:FF:000178">
    <property type="entry name" value="serine/threonine-protein kinase PBS1-like"/>
    <property type="match status" value="1"/>
</dbReference>
<comment type="subcellular location">
    <subcellularLocation>
        <location evidence="1">Membrane</location>
        <topology evidence="1">Single-pass type I membrane protein</topology>
    </subcellularLocation>
</comment>
<dbReference type="GO" id="GO:0005524">
    <property type="term" value="F:ATP binding"/>
    <property type="evidence" value="ECO:0007669"/>
    <property type="project" value="UniProtKB-UniRule"/>
</dbReference>
<evidence type="ECO:0000256" key="1">
    <source>
        <dbReference type="ARBA" id="ARBA00004479"/>
    </source>
</evidence>
<dbReference type="Gene3D" id="3.30.200.20">
    <property type="entry name" value="Phosphorylase Kinase, domain 1"/>
    <property type="match status" value="1"/>
</dbReference>
<keyword evidence="4" id="KW-0812">Transmembrane</keyword>
<keyword evidence="14" id="KW-1185">Reference proteome</keyword>
<dbReference type="InterPro" id="IPR045874">
    <property type="entry name" value="LRK10/LRL21-25-like"/>
</dbReference>
<dbReference type="InterPro" id="IPR000719">
    <property type="entry name" value="Prot_kinase_dom"/>
</dbReference>
<comment type="caution">
    <text evidence="13">The sequence shown here is derived from an EMBL/GenBank/DDBJ whole genome shotgun (WGS) entry which is preliminary data.</text>
</comment>
<dbReference type="InterPro" id="IPR011009">
    <property type="entry name" value="Kinase-like_dom_sf"/>
</dbReference>
<evidence type="ECO:0000256" key="8">
    <source>
        <dbReference type="ARBA" id="ARBA00022989"/>
    </source>
</evidence>
<dbReference type="InterPro" id="IPR001245">
    <property type="entry name" value="Ser-Thr/Tyr_kinase_cat_dom"/>
</dbReference>
<dbReference type="SUPFAM" id="SSF56112">
    <property type="entry name" value="Protein kinase-like (PK-like)"/>
    <property type="match status" value="1"/>
</dbReference>
<evidence type="ECO:0000256" key="11">
    <source>
        <dbReference type="PROSITE-ProRule" id="PRU10141"/>
    </source>
</evidence>
<evidence type="ECO:0000256" key="3">
    <source>
        <dbReference type="ARBA" id="ARBA00022679"/>
    </source>
</evidence>
<evidence type="ECO:0000256" key="2">
    <source>
        <dbReference type="ARBA" id="ARBA00022527"/>
    </source>
</evidence>
<dbReference type="Proteomes" id="UP000516437">
    <property type="component" value="Chromosome 7"/>
</dbReference>
<dbReference type="GO" id="GO:0004674">
    <property type="term" value="F:protein serine/threonine kinase activity"/>
    <property type="evidence" value="ECO:0007669"/>
    <property type="project" value="UniProtKB-KW"/>
</dbReference>
<keyword evidence="8" id="KW-1133">Transmembrane helix</keyword>
<feature type="binding site" evidence="11">
    <location>
        <position position="277"/>
    </location>
    <ligand>
        <name>ATP</name>
        <dbReference type="ChEBI" id="CHEBI:30616"/>
    </ligand>
</feature>
<keyword evidence="3" id="KW-0808">Transferase</keyword>
<dbReference type="OrthoDB" id="544400at2759"/>
<dbReference type="EMBL" id="RXIC02000025">
    <property type="protein sequence ID" value="KAB1205559.1"/>
    <property type="molecule type" value="Genomic_DNA"/>
</dbReference>
<organism evidence="13 14">
    <name type="scientific">Morella rubra</name>
    <name type="common">Chinese bayberry</name>
    <dbReference type="NCBI Taxonomy" id="262757"/>
    <lineage>
        <taxon>Eukaryota</taxon>
        <taxon>Viridiplantae</taxon>
        <taxon>Streptophyta</taxon>
        <taxon>Embryophyta</taxon>
        <taxon>Tracheophyta</taxon>
        <taxon>Spermatophyta</taxon>
        <taxon>Magnoliopsida</taxon>
        <taxon>eudicotyledons</taxon>
        <taxon>Gunneridae</taxon>
        <taxon>Pentapetalae</taxon>
        <taxon>rosids</taxon>
        <taxon>fabids</taxon>
        <taxon>Fagales</taxon>
        <taxon>Myricaceae</taxon>
        <taxon>Morella</taxon>
    </lineage>
</organism>
<evidence type="ECO:0000256" key="10">
    <source>
        <dbReference type="ARBA" id="ARBA00023180"/>
    </source>
</evidence>
<protein>
    <recommendedName>
        <fullName evidence="12">Protein kinase domain-containing protein</fullName>
    </recommendedName>
</protein>
<dbReference type="InterPro" id="IPR020635">
    <property type="entry name" value="Tyr_kinase_cat_dom"/>
</dbReference>
<dbReference type="PANTHER" id="PTHR27009">
    <property type="entry name" value="RUST RESISTANCE KINASE LR10-RELATED"/>
    <property type="match status" value="1"/>
</dbReference>
<evidence type="ECO:0000259" key="12">
    <source>
        <dbReference type="PROSITE" id="PS50011"/>
    </source>
</evidence>
<dbReference type="Pfam" id="PF07714">
    <property type="entry name" value="PK_Tyr_Ser-Thr"/>
    <property type="match status" value="1"/>
</dbReference>
<feature type="domain" description="Protein kinase" evidence="12">
    <location>
        <begin position="249"/>
        <end position="375"/>
    </location>
</feature>
<evidence type="ECO:0000256" key="7">
    <source>
        <dbReference type="ARBA" id="ARBA00022840"/>
    </source>
</evidence>
<dbReference type="GO" id="GO:0004713">
    <property type="term" value="F:protein tyrosine kinase activity"/>
    <property type="evidence" value="ECO:0007669"/>
    <property type="project" value="InterPro"/>
</dbReference>
<dbReference type="GO" id="GO:0016020">
    <property type="term" value="C:membrane"/>
    <property type="evidence" value="ECO:0007669"/>
    <property type="project" value="UniProtKB-SubCell"/>
</dbReference>
<evidence type="ECO:0000256" key="6">
    <source>
        <dbReference type="ARBA" id="ARBA00022741"/>
    </source>
</evidence>
<dbReference type="PROSITE" id="PS00107">
    <property type="entry name" value="PROTEIN_KINASE_ATP"/>
    <property type="match status" value="1"/>
</dbReference>
<evidence type="ECO:0000313" key="14">
    <source>
        <dbReference type="Proteomes" id="UP000516437"/>
    </source>
</evidence>
<keyword evidence="2" id="KW-0723">Serine/threonine-protein kinase</keyword>
<dbReference type="PROSITE" id="PS50011">
    <property type="entry name" value="PROTEIN_KINASE_DOM"/>
    <property type="match status" value="1"/>
</dbReference>
<keyword evidence="2" id="KW-0418">Kinase</keyword>
<evidence type="ECO:0000256" key="4">
    <source>
        <dbReference type="ARBA" id="ARBA00022692"/>
    </source>
</evidence>
<sequence length="375" mass="41945">MIGGSNGLSIGQSNVASKWGTNRRTVQLLINAEQIKPVQQSFVHDKEKRKALEHNAQTNMFPRGYPTTMFPVGTPPCLPYSSLKSSISNSQVDCRVKKPHIISCSDYNIYYGVSNTTHPNTSFPYVPSGCSILQLPVNPNPHEHLNGAALAEFDLQLHVSDDCYKCYLDGLRCQSNAGGVLYCEQKAPEGKGINKKVVILARKSSHSIKLVIFGSRKVQPIRIWRPVFRNYEPIPIRRYSYSNIKQMTNFFKDKLGQGGYGGVYKGKLPDGSLVAVKVLKESRGTGEFINEVASIGRTSHVNIVTLMGFCFEDSKRALIYEFMPNGSLDKFIYKKNLVNNEQDWSGKCYTTLQLELLEVWSTCIEVATHESCILT</sequence>
<keyword evidence="7 11" id="KW-0067">ATP-binding</keyword>